<accession>A0ABR4KWJ9</accession>
<gene>
    <name evidence="2" type="ORF">BJY01DRAFT_171291</name>
</gene>
<feature type="region of interest" description="Disordered" evidence="1">
    <location>
        <begin position="1"/>
        <end position="77"/>
    </location>
</feature>
<organism evidence="2 3">
    <name type="scientific">Aspergillus pseudoustus</name>
    <dbReference type="NCBI Taxonomy" id="1810923"/>
    <lineage>
        <taxon>Eukaryota</taxon>
        <taxon>Fungi</taxon>
        <taxon>Dikarya</taxon>
        <taxon>Ascomycota</taxon>
        <taxon>Pezizomycotina</taxon>
        <taxon>Eurotiomycetes</taxon>
        <taxon>Eurotiomycetidae</taxon>
        <taxon>Eurotiales</taxon>
        <taxon>Aspergillaceae</taxon>
        <taxon>Aspergillus</taxon>
        <taxon>Aspergillus subgen. Nidulantes</taxon>
    </lineage>
</organism>
<feature type="compositionally biased region" description="Low complexity" evidence="1">
    <location>
        <begin position="228"/>
        <end position="243"/>
    </location>
</feature>
<feature type="compositionally biased region" description="Polar residues" evidence="1">
    <location>
        <begin position="64"/>
        <end position="77"/>
    </location>
</feature>
<feature type="compositionally biased region" description="Polar residues" evidence="1">
    <location>
        <begin position="130"/>
        <end position="139"/>
    </location>
</feature>
<dbReference type="Proteomes" id="UP001610446">
    <property type="component" value="Unassembled WGS sequence"/>
</dbReference>
<feature type="compositionally biased region" description="Polar residues" evidence="1">
    <location>
        <begin position="244"/>
        <end position="263"/>
    </location>
</feature>
<protein>
    <submittedName>
        <fullName evidence="2">Uncharacterized protein</fullName>
    </submittedName>
</protein>
<name>A0ABR4KWJ9_9EURO</name>
<evidence type="ECO:0000256" key="1">
    <source>
        <dbReference type="SAM" id="MobiDB-lite"/>
    </source>
</evidence>
<feature type="region of interest" description="Disordered" evidence="1">
    <location>
        <begin position="109"/>
        <end position="158"/>
    </location>
</feature>
<feature type="region of interest" description="Disordered" evidence="1">
    <location>
        <begin position="210"/>
        <end position="310"/>
    </location>
</feature>
<sequence>MVPSDEDGCDPAPKPVQAAFSISVRSSRRRRSRLSRPPTPPSACEESAHYPVFNPEDPRHNPALRTTVSPDNADGLSQTAHLTGSRHWMQSLPGRSLRRARSGLQALRSGLHRRSANQNTDSPIVINGVWPSSDSAEGSSDQHERSFSSTVSEASTEEDYDFGTHLYRTGCNYPDFSDDIGKDLGSPSETHHSHHIISPALSTGAEAPLDFVDPLEPAPEDSPGEDLSSPVTPDSDSPSFVDTHQGSQEGQNAEEPTTASVPTSPAEDAKSPVQSPSGRRSLVASASAATAPLDETRLNFPVDDIPEDSQPQVAVEETDVTFVSHISAHNALELQQTFQSPVDDVDDGKTKDTPSKDTFAPESPQVENIAEEEESLPKEGMLKSVRDATNSDGHD</sequence>
<feature type="region of interest" description="Disordered" evidence="1">
    <location>
        <begin position="334"/>
        <end position="395"/>
    </location>
</feature>
<dbReference type="EMBL" id="JBFXLU010000006">
    <property type="protein sequence ID" value="KAL2856655.1"/>
    <property type="molecule type" value="Genomic_DNA"/>
</dbReference>
<proteinExistence type="predicted"/>
<comment type="caution">
    <text evidence="2">The sequence shown here is derived from an EMBL/GenBank/DDBJ whole genome shotgun (WGS) entry which is preliminary data.</text>
</comment>
<keyword evidence="3" id="KW-1185">Reference proteome</keyword>
<reference evidence="2 3" key="1">
    <citation type="submission" date="2024-07" db="EMBL/GenBank/DDBJ databases">
        <title>Section-level genome sequencing and comparative genomics of Aspergillus sections Usti and Cavernicolus.</title>
        <authorList>
            <consortium name="Lawrence Berkeley National Laboratory"/>
            <person name="Nybo J.L."/>
            <person name="Vesth T.C."/>
            <person name="Theobald S."/>
            <person name="Frisvad J.C."/>
            <person name="Larsen T.O."/>
            <person name="Kjaerboelling I."/>
            <person name="Rothschild-Mancinelli K."/>
            <person name="Lyhne E.K."/>
            <person name="Kogle M.E."/>
            <person name="Barry K."/>
            <person name="Clum A."/>
            <person name="Na H."/>
            <person name="Ledsgaard L."/>
            <person name="Lin J."/>
            <person name="Lipzen A."/>
            <person name="Kuo A."/>
            <person name="Riley R."/>
            <person name="Mondo S."/>
            <person name="Labutti K."/>
            <person name="Haridas S."/>
            <person name="Pangalinan J."/>
            <person name="Salamov A.A."/>
            <person name="Simmons B.A."/>
            <person name="Magnuson J.K."/>
            <person name="Chen J."/>
            <person name="Drula E."/>
            <person name="Henrissat B."/>
            <person name="Wiebenga A."/>
            <person name="Lubbers R.J."/>
            <person name="Gomes A.C."/>
            <person name="Makela M.R."/>
            <person name="Stajich J."/>
            <person name="Grigoriev I.V."/>
            <person name="Mortensen U.H."/>
            <person name="De Vries R.P."/>
            <person name="Baker S.E."/>
            <person name="Andersen M.R."/>
        </authorList>
    </citation>
    <scope>NUCLEOTIDE SEQUENCE [LARGE SCALE GENOMIC DNA]</scope>
    <source>
        <strain evidence="2 3">CBS 123904</strain>
    </source>
</reference>
<evidence type="ECO:0000313" key="2">
    <source>
        <dbReference type="EMBL" id="KAL2856655.1"/>
    </source>
</evidence>
<evidence type="ECO:0000313" key="3">
    <source>
        <dbReference type="Proteomes" id="UP001610446"/>
    </source>
</evidence>
<feature type="compositionally biased region" description="Basic and acidic residues" evidence="1">
    <location>
        <begin position="375"/>
        <end position="386"/>
    </location>
</feature>